<evidence type="ECO:0000313" key="8">
    <source>
        <dbReference type="EMBL" id="QEK13521.1"/>
    </source>
</evidence>
<protein>
    <recommendedName>
        <fullName evidence="3">cysteine desulfurase</fullName>
        <ecNumber evidence="3">2.8.1.7</ecNumber>
    </recommendedName>
</protein>
<keyword evidence="5" id="KW-0663">Pyridoxal phosphate</keyword>
<dbReference type="NCBIfam" id="TIGR01977">
    <property type="entry name" value="am_tr_V_EF2568"/>
    <property type="match status" value="1"/>
</dbReference>
<dbReference type="PANTHER" id="PTHR43586:SF4">
    <property type="entry name" value="ISOPENICILLIN N EPIMERASE"/>
    <property type="match status" value="1"/>
</dbReference>
<dbReference type="EC" id="2.8.1.7" evidence="3"/>
<name>A0A5C0SGT2_CRATE</name>
<dbReference type="KEGG" id="crs:FQB35_15330"/>
<dbReference type="OrthoDB" id="9804366at2"/>
<comment type="cofactor">
    <cofactor evidence="1">
        <name>pyridoxal 5'-phosphate</name>
        <dbReference type="ChEBI" id="CHEBI:597326"/>
    </cofactor>
</comment>
<dbReference type="Gene3D" id="3.40.640.10">
    <property type="entry name" value="Type I PLP-dependent aspartate aminotransferase-like (Major domain)"/>
    <property type="match status" value="1"/>
</dbReference>
<organism evidence="8 9">
    <name type="scientific">Crassaminicella thermophila</name>
    <dbReference type="NCBI Taxonomy" id="2599308"/>
    <lineage>
        <taxon>Bacteria</taxon>
        <taxon>Bacillati</taxon>
        <taxon>Bacillota</taxon>
        <taxon>Clostridia</taxon>
        <taxon>Eubacteriales</taxon>
        <taxon>Clostridiaceae</taxon>
        <taxon>Crassaminicella</taxon>
    </lineage>
</organism>
<dbReference type="CDD" id="cd06453">
    <property type="entry name" value="SufS_like"/>
    <property type="match status" value="1"/>
</dbReference>
<keyword evidence="8" id="KW-0032">Aminotransferase</keyword>
<evidence type="ECO:0000256" key="4">
    <source>
        <dbReference type="ARBA" id="ARBA00022679"/>
    </source>
</evidence>
<proteinExistence type="inferred from homology"/>
<dbReference type="Proteomes" id="UP000324646">
    <property type="component" value="Chromosome"/>
</dbReference>
<dbReference type="PANTHER" id="PTHR43586">
    <property type="entry name" value="CYSTEINE DESULFURASE"/>
    <property type="match status" value="1"/>
</dbReference>
<dbReference type="InterPro" id="IPR010970">
    <property type="entry name" value="Cys_dSase_SufS"/>
</dbReference>
<dbReference type="SUPFAM" id="SSF53383">
    <property type="entry name" value="PLP-dependent transferases"/>
    <property type="match status" value="1"/>
</dbReference>
<dbReference type="GO" id="GO:0030170">
    <property type="term" value="F:pyridoxal phosphate binding"/>
    <property type="evidence" value="ECO:0007669"/>
    <property type="project" value="InterPro"/>
</dbReference>
<gene>
    <name evidence="8" type="ORF">FQB35_15330</name>
</gene>
<dbReference type="InterPro" id="IPR015424">
    <property type="entry name" value="PyrdxlP-dep_Trfase"/>
</dbReference>
<sequence length="382" mass="41854">MIYLDNAATTFPKPENVYRSMDECMRKYGANPGRSGHKLALEAGRAIYKTRELICQLFNIDNPMQIIFTCNATDSLNLALKGLLKSGDHVITTSMEHNSMIRPIVSLEKLGVEHTVVQCDKDGIIDPKMIQKEIKENTKLIAMTHASNVTGTLMPIEEVGKIAKRNGVLLLVDAAQTAGVYPIDVKKMNIDLLAAPGHKGLLGPQGTGILYIKEGLVLKQMKEGGTGSKSELLTQPDILPDRYESGTPNTPGIVGLGAGIEFIQNEGLDKIRKHEEALTDYMICELKKIKKIKIYGPKDAKKQAAVISINIGDEDSSEVSYVLDKVFNIAVRSGLHCAPLAHKTIGTFEQGTVRFSLGYFTTKEDVKKAVEALKKICKELDS</sequence>
<dbReference type="InterPro" id="IPR000192">
    <property type="entry name" value="Aminotrans_V_dom"/>
</dbReference>
<evidence type="ECO:0000256" key="3">
    <source>
        <dbReference type="ARBA" id="ARBA00012239"/>
    </source>
</evidence>
<dbReference type="AlphaFoldDB" id="A0A5C0SGT2"/>
<dbReference type="InterPro" id="IPR015422">
    <property type="entry name" value="PyrdxlP-dep_Trfase_small"/>
</dbReference>
<comment type="similarity">
    <text evidence="2">Belongs to the class-V pyridoxal-phosphate-dependent aminotransferase family. Csd subfamily.</text>
</comment>
<keyword evidence="4 8" id="KW-0808">Transferase</keyword>
<dbReference type="InterPro" id="IPR016454">
    <property type="entry name" value="Cysteine_dSase"/>
</dbReference>
<evidence type="ECO:0000313" key="9">
    <source>
        <dbReference type="Proteomes" id="UP000324646"/>
    </source>
</evidence>
<dbReference type="PIRSF" id="PIRSF005572">
    <property type="entry name" value="NifS"/>
    <property type="match status" value="1"/>
</dbReference>
<keyword evidence="9" id="KW-1185">Reference proteome</keyword>
<evidence type="ECO:0000256" key="1">
    <source>
        <dbReference type="ARBA" id="ARBA00001933"/>
    </source>
</evidence>
<evidence type="ECO:0000259" key="7">
    <source>
        <dbReference type="Pfam" id="PF00266"/>
    </source>
</evidence>
<dbReference type="GO" id="GO:0031071">
    <property type="term" value="F:cysteine desulfurase activity"/>
    <property type="evidence" value="ECO:0007669"/>
    <property type="project" value="UniProtKB-EC"/>
</dbReference>
<dbReference type="GO" id="GO:0006534">
    <property type="term" value="P:cysteine metabolic process"/>
    <property type="evidence" value="ECO:0007669"/>
    <property type="project" value="InterPro"/>
</dbReference>
<dbReference type="GO" id="GO:0008483">
    <property type="term" value="F:transaminase activity"/>
    <property type="evidence" value="ECO:0007669"/>
    <property type="project" value="UniProtKB-KW"/>
</dbReference>
<dbReference type="EMBL" id="CP042243">
    <property type="protein sequence ID" value="QEK13521.1"/>
    <property type="molecule type" value="Genomic_DNA"/>
</dbReference>
<accession>A0A5C0SGT2</accession>
<reference evidence="8 9" key="1">
    <citation type="submission" date="2019-07" db="EMBL/GenBank/DDBJ databases">
        <title>Complete genome of Crassaminicella thermophila SY095.</title>
        <authorList>
            <person name="Li X."/>
        </authorList>
    </citation>
    <scope>NUCLEOTIDE SEQUENCE [LARGE SCALE GENOMIC DNA]</scope>
    <source>
        <strain evidence="8 9">SY095</strain>
    </source>
</reference>
<feature type="domain" description="Aminotransferase class V" evidence="7">
    <location>
        <begin position="2"/>
        <end position="368"/>
    </location>
</feature>
<dbReference type="Pfam" id="PF00266">
    <property type="entry name" value="Aminotran_5"/>
    <property type="match status" value="1"/>
</dbReference>
<evidence type="ECO:0000256" key="2">
    <source>
        <dbReference type="ARBA" id="ARBA00010447"/>
    </source>
</evidence>
<dbReference type="Gene3D" id="3.90.1150.10">
    <property type="entry name" value="Aspartate Aminotransferase, domain 1"/>
    <property type="match status" value="1"/>
</dbReference>
<evidence type="ECO:0000256" key="6">
    <source>
        <dbReference type="ARBA" id="ARBA00050776"/>
    </source>
</evidence>
<dbReference type="InterPro" id="IPR010969">
    <property type="entry name" value="Cys_dSase-rel_unknwn_funct"/>
</dbReference>
<comment type="catalytic activity">
    <reaction evidence="6">
        <text>(sulfur carrier)-H + L-cysteine = (sulfur carrier)-SH + L-alanine</text>
        <dbReference type="Rhea" id="RHEA:43892"/>
        <dbReference type="Rhea" id="RHEA-COMP:14737"/>
        <dbReference type="Rhea" id="RHEA-COMP:14739"/>
        <dbReference type="ChEBI" id="CHEBI:29917"/>
        <dbReference type="ChEBI" id="CHEBI:35235"/>
        <dbReference type="ChEBI" id="CHEBI:57972"/>
        <dbReference type="ChEBI" id="CHEBI:64428"/>
        <dbReference type="EC" id="2.8.1.7"/>
    </reaction>
</comment>
<dbReference type="RefSeq" id="WP_148810693.1">
    <property type="nucleotide sequence ID" value="NZ_CP042243.1"/>
</dbReference>
<dbReference type="InterPro" id="IPR015421">
    <property type="entry name" value="PyrdxlP-dep_Trfase_major"/>
</dbReference>
<evidence type="ECO:0000256" key="5">
    <source>
        <dbReference type="ARBA" id="ARBA00022898"/>
    </source>
</evidence>